<evidence type="ECO:0000256" key="6">
    <source>
        <dbReference type="ARBA" id="ARBA00022747"/>
    </source>
</evidence>
<evidence type="ECO:0000256" key="10">
    <source>
        <dbReference type="ARBA" id="ARBA00023125"/>
    </source>
</evidence>
<dbReference type="REBASE" id="395289">
    <property type="entry name" value="MmyC264ORF2140P"/>
</dbReference>
<dbReference type="Pfam" id="PF18766">
    <property type="entry name" value="SWI2_SNF2"/>
    <property type="match status" value="1"/>
</dbReference>
<keyword evidence="8 11" id="KW-0378">Hydrolase</keyword>
<dbReference type="Gene3D" id="3.90.1570.50">
    <property type="match status" value="1"/>
</dbReference>
<dbReference type="Pfam" id="PF04313">
    <property type="entry name" value="HSDR_N"/>
    <property type="match status" value="1"/>
</dbReference>
<evidence type="ECO:0000256" key="5">
    <source>
        <dbReference type="ARBA" id="ARBA00022741"/>
    </source>
</evidence>
<dbReference type="GO" id="GO:0009307">
    <property type="term" value="P:DNA restriction-modification system"/>
    <property type="evidence" value="ECO:0007669"/>
    <property type="project" value="UniProtKB-KW"/>
</dbReference>
<dbReference type="Proteomes" id="UP000501728">
    <property type="component" value="Chromosome"/>
</dbReference>
<evidence type="ECO:0000256" key="1">
    <source>
        <dbReference type="ARBA" id="ARBA00000851"/>
    </source>
</evidence>
<keyword evidence="5 11" id="KW-0547">Nucleotide-binding</keyword>
<evidence type="ECO:0000256" key="3">
    <source>
        <dbReference type="ARBA" id="ARBA00011296"/>
    </source>
</evidence>
<dbReference type="GO" id="GO:0003677">
    <property type="term" value="F:DNA binding"/>
    <property type="evidence" value="ECO:0007669"/>
    <property type="project" value="UniProtKB-KW"/>
</dbReference>
<dbReference type="RefSeq" id="WP_169580313.1">
    <property type="nucleotide sequence ID" value="NZ_CP051480.1"/>
</dbReference>
<keyword evidence="6 11" id="KW-0680">Restriction system</keyword>
<dbReference type="EC" id="3.1.21.3" evidence="11"/>
<comment type="similarity">
    <text evidence="2 11">Belongs to the HsdR family.</text>
</comment>
<dbReference type="InterPro" id="IPR051268">
    <property type="entry name" value="Type-I_R_enzyme_R_subunit"/>
</dbReference>
<evidence type="ECO:0000313" key="13">
    <source>
        <dbReference type="EMBL" id="QJG66490.1"/>
    </source>
</evidence>
<proteinExistence type="inferred from homology"/>
<dbReference type="SUPFAM" id="SSF52540">
    <property type="entry name" value="P-loop containing nucleoside triphosphate hydrolases"/>
    <property type="match status" value="1"/>
</dbReference>
<comment type="catalytic activity">
    <reaction evidence="1 11">
        <text>Endonucleolytic cleavage of DNA to give random double-stranded fragments with terminal 5'-phosphates, ATP is simultaneously hydrolyzed.</text>
        <dbReference type="EC" id="3.1.21.3"/>
    </reaction>
</comment>
<evidence type="ECO:0000259" key="12">
    <source>
        <dbReference type="PROSITE" id="PS51192"/>
    </source>
</evidence>
<organism evidence="13 14">
    <name type="scientific">Mycoplasma phocoeninasale</name>
    <dbReference type="NCBI Taxonomy" id="2726117"/>
    <lineage>
        <taxon>Bacteria</taxon>
        <taxon>Bacillati</taxon>
        <taxon>Mycoplasmatota</taxon>
        <taxon>Mollicutes</taxon>
        <taxon>Mycoplasmataceae</taxon>
        <taxon>Mycoplasma</taxon>
    </lineage>
</organism>
<dbReference type="InterPro" id="IPR014001">
    <property type="entry name" value="Helicase_ATP-bd"/>
</dbReference>
<accession>A0A858U204</accession>
<dbReference type="GO" id="GO:0009035">
    <property type="term" value="F:type I site-specific deoxyribonuclease activity"/>
    <property type="evidence" value="ECO:0007669"/>
    <property type="project" value="UniProtKB-EC"/>
</dbReference>
<dbReference type="Pfam" id="PF22679">
    <property type="entry name" value="T1R_D3-like"/>
    <property type="match status" value="1"/>
</dbReference>
<feature type="domain" description="Helicase ATP-binding" evidence="12">
    <location>
        <begin position="319"/>
        <end position="469"/>
    </location>
</feature>
<dbReference type="KEGG" id="mphn:HGG64_02130"/>
<evidence type="ECO:0000256" key="9">
    <source>
        <dbReference type="ARBA" id="ARBA00022840"/>
    </source>
</evidence>
<dbReference type="InterPro" id="IPR004473">
    <property type="entry name" value="Restrct_endonuc_typeI_HsdR"/>
</dbReference>
<dbReference type="CDD" id="cd18030">
    <property type="entry name" value="DEXHc_RE_I_HsdR"/>
    <property type="match status" value="1"/>
</dbReference>
<evidence type="ECO:0000256" key="4">
    <source>
        <dbReference type="ARBA" id="ARBA00022722"/>
    </source>
</evidence>
<dbReference type="Pfam" id="PF12008">
    <property type="entry name" value="EcoR124_C"/>
    <property type="match status" value="1"/>
</dbReference>
<keyword evidence="4" id="KW-0540">Nuclease</keyword>
<comment type="subunit">
    <text evidence="3 11">The type I restriction/modification system is composed of three polypeptides R, M and S.</text>
</comment>
<dbReference type="PANTHER" id="PTHR30195">
    <property type="entry name" value="TYPE I SITE-SPECIFIC DEOXYRIBONUCLEASE PROTEIN SUBUNIT M AND R"/>
    <property type="match status" value="1"/>
</dbReference>
<reference evidence="13 14" key="1">
    <citation type="submission" date="2020-04" db="EMBL/GenBank/DDBJ databases">
        <title>Novel Mycoplasma species detected in Phocoena phocoena (harbor porpoise) from the USA.</title>
        <authorList>
            <person name="Volokhov D.V."/>
        </authorList>
    </citation>
    <scope>NUCLEOTIDE SEQUENCE [LARGE SCALE GENOMIC DNA]</scope>
    <source>
        <strain evidence="13 14">C264-NAS</strain>
    </source>
</reference>
<name>A0A858U204_9MOLU</name>
<evidence type="ECO:0000256" key="2">
    <source>
        <dbReference type="ARBA" id="ARBA00008598"/>
    </source>
</evidence>
<dbReference type="InterPro" id="IPR040980">
    <property type="entry name" value="SWI2_SNF2"/>
</dbReference>
<evidence type="ECO:0000256" key="7">
    <source>
        <dbReference type="ARBA" id="ARBA00022759"/>
    </source>
</evidence>
<keyword evidence="10 11" id="KW-0238">DNA-binding</keyword>
<evidence type="ECO:0000256" key="8">
    <source>
        <dbReference type="ARBA" id="ARBA00022801"/>
    </source>
</evidence>
<evidence type="ECO:0000313" key="14">
    <source>
        <dbReference type="Proteomes" id="UP000501728"/>
    </source>
</evidence>
<keyword evidence="7 13" id="KW-0255">Endonuclease</keyword>
<protein>
    <recommendedName>
        <fullName evidence="11">Type I restriction enzyme endonuclease subunit</fullName>
        <shortName evidence="11">R protein</shortName>
        <ecNumber evidence="11">3.1.21.3</ecNumber>
    </recommendedName>
</protein>
<dbReference type="InterPro" id="IPR027417">
    <property type="entry name" value="P-loop_NTPase"/>
</dbReference>
<dbReference type="NCBIfam" id="TIGR00348">
    <property type="entry name" value="hsdR"/>
    <property type="match status" value="1"/>
</dbReference>
<dbReference type="InterPro" id="IPR007409">
    <property type="entry name" value="Restrct_endonuc_type1_HsdR_N"/>
</dbReference>
<dbReference type="Gene3D" id="3.40.50.300">
    <property type="entry name" value="P-loop containing nucleotide triphosphate hydrolases"/>
    <property type="match status" value="2"/>
</dbReference>
<dbReference type="SMART" id="SM00487">
    <property type="entry name" value="DEXDc"/>
    <property type="match status" value="1"/>
</dbReference>
<dbReference type="Gene3D" id="1.20.58.2040">
    <property type="match status" value="1"/>
</dbReference>
<gene>
    <name evidence="13" type="ORF">HGG64_02130</name>
</gene>
<dbReference type="CDD" id="cd22332">
    <property type="entry name" value="HsdR_N"/>
    <property type="match status" value="1"/>
</dbReference>
<dbReference type="AlphaFoldDB" id="A0A858U204"/>
<dbReference type="InterPro" id="IPR022625">
    <property type="entry name" value="TypeI_RM_Rsu_C"/>
</dbReference>
<keyword evidence="9 11" id="KW-0067">ATP-binding</keyword>
<dbReference type="GO" id="GO:0005524">
    <property type="term" value="F:ATP binding"/>
    <property type="evidence" value="ECO:0007669"/>
    <property type="project" value="UniProtKB-KW"/>
</dbReference>
<dbReference type="InterPro" id="IPR055180">
    <property type="entry name" value="HsdR_RecA-like_helicase_dom_2"/>
</dbReference>
<dbReference type="CDD" id="cd18800">
    <property type="entry name" value="SF2_C_EcoR124I-like"/>
    <property type="match status" value="1"/>
</dbReference>
<dbReference type="PROSITE" id="PS51192">
    <property type="entry name" value="HELICASE_ATP_BIND_1"/>
    <property type="match status" value="1"/>
</dbReference>
<sequence length="1074" mass="126412">MKENKILSENIDLDTMVYQFDFSKNKGNSKFWSESEAELEEAFIKQLSSQGYQYASHIHNIDDMIENLRAQIEKLNNYKFTDNEWKRFQNEYLLREDETFVDKTEKIQKNYYYELKKDNGEYTNIFIIDKKNWTRNSFQVINQFKSKSGSDANRYDVTVLINGLPLVHIELKRRGVDLMQAFNQIARYKNESMSKDDKKIYDFVEMFVISNGTQTKYYSNTILDNAYNQIINEDDQKQKKGLNTFNFTSFWTDISNKHIEDLIDFTETFFQRKVLLNIICKYSVFNSNRKLLIMRPYQIAATEKILQKVDYAIKNPMDNMFKKKHAGGYIWHTTGSGKTLTSFKVATLLKDQPEIDKVLFVVDRRELDYQTIKEYEAFEKGAAQSNISTRKLIEQLNSNLDANKVIVTTIQKLNKLCQDKNYRENKEIFSKRTVIIFDECHRSQFGKFHKNITSKFKNAILFGFTGTPIFKDNANLGIDKQVNAGLIVNSDIPQTTEDIFGPQLHKYTIIDGIEDGNVLPFRVEYQGKFHSNEFPDKQIVSIDKDSALISPERITKISQFILENFNRLTKRTDDKSSLYDYYIQKTKGSNDEGSLVKVEIKGFNALLATKNIEMTQAYYKTLTNLQKDKGESKKLKIAIIYSYEENQGGRDYQTNFDEIDENYESIDNLNLTDKEFLRSAIDEYNKTFHTNWGIDSNRFQGYYKDVSLKMKNRELDLLIVVNMFLTGFDAKVLNTLFVDKFLSHHGLIQAFSRTNRILNDIKNFGNIVCFQNIKKQQDDALRIFGNDKDSQNIILLRPFNDYINGYTDESNHHHEGWNELIKQVLKIELTDFQSMTAQDEKKFISLFNKILKLRNILSSFEDFKKLTVISPYQFDNYKSYYIDLYQKYKKISDNETEKINKDVSFEIELLQQDDINIDYILNLIVENKDKSKQDIIDIVVKKIDSNINLKSKKSLIMDFINKQNISNEKPEVITMNFDINLREHYRNDIIELCERYKLNLQSTTRFLDTAIKFRNLSDEGLPFHELTRKTIADKYPSIRANAQNQSNVKKLKLEIFKALEEIYYKYSNDTREYY</sequence>
<keyword evidence="14" id="KW-1185">Reference proteome</keyword>
<dbReference type="EMBL" id="CP051480">
    <property type="protein sequence ID" value="QJG66490.1"/>
    <property type="molecule type" value="Genomic_DNA"/>
</dbReference>
<dbReference type="PANTHER" id="PTHR30195:SF16">
    <property type="entry name" value="TYPE I RESTRICTION ENZYME ENDONUCLEASE SUBUNIT"/>
    <property type="match status" value="1"/>
</dbReference>
<comment type="function">
    <text evidence="11">Subunit R is required for both nuclease and ATPase activities, but not for modification.</text>
</comment>
<evidence type="ECO:0000256" key="11">
    <source>
        <dbReference type="RuleBase" id="RU364115"/>
    </source>
</evidence>